<dbReference type="EMBL" id="BPLR01015335">
    <property type="protein sequence ID" value="GIY75407.1"/>
    <property type="molecule type" value="Genomic_DNA"/>
</dbReference>
<accession>A0AAV4VYG1</accession>
<keyword evidence="2" id="KW-1185">Reference proteome</keyword>
<protein>
    <submittedName>
        <fullName evidence="1">Uncharacterized protein</fullName>
    </submittedName>
</protein>
<dbReference type="AlphaFoldDB" id="A0AAV4VYG1"/>
<evidence type="ECO:0000313" key="2">
    <source>
        <dbReference type="Proteomes" id="UP001054945"/>
    </source>
</evidence>
<dbReference type="Proteomes" id="UP001054945">
    <property type="component" value="Unassembled WGS sequence"/>
</dbReference>
<sequence length="96" mass="10719">MRDLSPYVCLKAFCSAFTVPVPGVSSASGNRIRREGLPDCSATLQTPLSIAARPFFYCSDAWRFARFRKKNPIRKRLVQQLCKADDATALLIARPL</sequence>
<name>A0AAV4VYG1_CAEEX</name>
<organism evidence="1 2">
    <name type="scientific">Caerostris extrusa</name>
    <name type="common">Bark spider</name>
    <name type="synonym">Caerostris bankana</name>
    <dbReference type="NCBI Taxonomy" id="172846"/>
    <lineage>
        <taxon>Eukaryota</taxon>
        <taxon>Metazoa</taxon>
        <taxon>Ecdysozoa</taxon>
        <taxon>Arthropoda</taxon>
        <taxon>Chelicerata</taxon>
        <taxon>Arachnida</taxon>
        <taxon>Araneae</taxon>
        <taxon>Araneomorphae</taxon>
        <taxon>Entelegynae</taxon>
        <taxon>Araneoidea</taxon>
        <taxon>Araneidae</taxon>
        <taxon>Caerostris</taxon>
    </lineage>
</organism>
<comment type="caution">
    <text evidence="1">The sequence shown here is derived from an EMBL/GenBank/DDBJ whole genome shotgun (WGS) entry which is preliminary data.</text>
</comment>
<evidence type="ECO:0000313" key="1">
    <source>
        <dbReference type="EMBL" id="GIY75407.1"/>
    </source>
</evidence>
<reference evidence="1 2" key="1">
    <citation type="submission" date="2021-06" db="EMBL/GenBank/DDBJ databases">
        <title>Caerostris extrusa draft genome.</title>
        <authorList>
            <person name="Kono N."/>
            <person name="Arakawa K."/>
        </authorList>
    </citation>
    <scope>NUCLEOTIDE SEQUENCE [LARGE SCALE GENOMIC DNA]</scope>
</reference>
<proteinExistence type="predicted"/>
<gene>
    <name evidence="1" type="ORF">CEXT_466821</name>
</gene>